<evidence type="ECO:0000256" key="11">
    <source>
        <dbReference type="ARBA" id="ARBA00057735"/>
    </source>
</evidence>
<dbReference type="SUPFAM" id="SSF52540">
    <property type="entry name" value="P-loop containing nucleoside triphosphate hydrolases"/>
    <property type="match status" value="1"/>
</dbReference>
<dbReference type="EMBL" id="CP002456">
    <property type="protein sequence ID" value="ADU92340.1"/>
    <property type="molecule type" value="Genomic_DNA"/>
</dbReference>
<dbReference type="Pfam" id="PF02223">
    <property type="entry name" value="Thymidylate_kin"/>
    <property type="match status" value="1"/>
</dbReference>
<sequence length="204" mass="22859">MRGYFITLEGIDGAGKSSHIEYIVDFFESLGREVVVTREPGGNALSEALRGILLTQPMNSLTEVLLMFASRSESVYGIILPALREGKIVISDRFTDSTLAYQGGGRDFSIDVINDLKNIVHPDLTPDLTLLFDVPLEVARDRLSNGRSVDKFEVLDEDFFNRVRNQYLSMANYEPDRIKIIDSSHSVTVVRRLVNQVLMNFIGA</sequence>
<dbReference type="PANTHER" id="PTHR10344:SF4">
    <property type="entry name" value="UMP-CMP KINASE 2, MITOCHONDRIAL"/>
    <property type="match status" value="1"/>
</dbReference>
<comment type="similarity">
    <text evidence="1 12">Belongs to the thymidylate kinase family.</text>
</comment>
<keyword evidence="5 12" id="KW-0545">Nucleotide biosynthesis</keyword>
<reference evidence="14 15" key="1">
    <citation type="journal article" date="2011" name="J. Bacteriol.">
        <title>Genome sequence of Taylorella equigenitalis MCE9, the causative agent of contagious equine metritis.</title>
        <authorList>
            <person name="Hebert L."/>
            <person name="Moumen B."/>
            <person name="Duquesne F."/>
            <person name="Breuil M.F."/>
            <person name="Laugier C."/>
            <person name="Batto J.M."/>
            <person name="Renault P."/>
            <person name="Petry S."/>
        </authorList>
    </citation>
    <scope>NUCLEOTIDE SEQUENCE [LARGE SCALE GENOMIC DNA]</scope>
    <source>
        <strain evidence="14 15">MCE9</strain>
    </source>
</reference>
<evidence type="ECO:0000256" key="4">
    <source>
        <dbReference type="ARBA" id="ARBA00022679"/>
    </source>
</evidence>
<keyword evidence="8 12" id="KW-0067">ATP-binding</keyword>
<feature type="domain" description="Thymidylate kinase-like" evidence="13">
    <location>
        <begin position="8"/>
        <end position="192"/>
    </location>
</feature>
<dbReference type="InterPro" id="IPR039430">
    <property type="entry name" value="Thymidylate_kin-like_dom"/>
</dbReference>
<dbReference type="NCBIfam" id="TIGR00041">
    <property type="entry name" value="DTMP_kinase"/>
    <property type="match status" value="1"/>
</dbReference>
<dbReference type="HAMAP" id="MF_00165">
    <property type="entry name" value="Thymidylate_kinase"/>
    <property type="match status" value="1"/>
</dbReference>
<evidence type="ECO:0000256" key="8">
    <source>
        <dbReference type="ARBA" id="ARBA00022840"/>
    </source>
</evidence>
<evidence type="ECO:0000256" key="3">
    <source>
        <dbReference type="ARBA" id="ARBA00017144"/>
    </source>
</evidence>
<evidence type="ECO:0000256" key="1">
    <source>
        <dbReference type="ARBA" id="ARBA00009776"/>
    </source>
</evidence>
<dbReference type="GO" id="GO:0006227">
    <property type="term" value="P:dUDP biosynthetic process"/>
    <property type="evidence" value="ECO:0007669"/>
    <property type="project" value="TreeGrafter"/>
</dbReference>
<gene>
    <name evidence="12" type="primary">tmk</name>
    <name evidence="14" type="ordered locus">TEQUI_1426</name>
</gene>
<dbReference type="PANTHER" id="PTHR10344">
    <property type="entry name" value="THYMIDYLATE KINASE"/>
    <property type="match status" value="1"/>
</dbReference>
<keyword evidence="7 12" id="KW-0418">Kinase</keyword>
<dbReference type="Gene3D" id="3.40.50.300">
    <property type="entry name" value="P-loop containing nucleotide triphosphate hydrolases"/>
    <property type="match status" value="1"/>
</dbReference>
<dbReference type="KEGG" id="teq:TEQUI_1426"/>
<dbReference type="Proteomes" id="UP000007472">
    <property type="component" value="Chromosome"/>
</dbReference>
<dbReference type="InterPro" id="IPR018095">
    <property type="entry name" value="Thymidylate_kin_CS"/>
</dbReference>
<feature type="binding site" evidence="12">
    <location>
        <begin position="10"/>
        <end position="17"/>
    </location>
    <ligand>
        <name>ATP</name>
        <dbReference type="ChEBI" id="CHEBI:30616"/>
    </ligand>
</feature>
<accession>A0A654KIW0</accession>
<keyword evidence="6 12" id="KW-0547">Nucleotide-binding</keyword>
<keyword evidence="4 12" id="KW-0808">Transferase</keyword>
<dbReference type="EC" id="2.7.4.9" evidence="2 12"/>
<evidence type="ECO:0000313" key="14">
    <source>
        <dbReference type="EMBL" id="ADU92340.1"/>
    </source>
</evidence>
<dbReference type="GO" id="GO:0005524">
    <property type="term" value="F:ATP binding"/>
    <property type="evidence" value="ECO:0007669"/>
    <property type="project" value="UniProtKB-UniRule"/>
</dbReference>
<evidence type="ECO:0000256" key="10">
    <source>
        <dbReference type="ARBA" id="ARBA00048743"/>
    </source>
</evidence>
<organism evidence="14 15">
    <name type="scientific">Taylorella equigenitalis (strain MCE9)</name>
    <dbReference type="NCBI Taxonomy" id="937774"/>
    <lineage>
        <taxon>Bacteria</taxon>
        <taxon>Pseudomonadati</taxon>
        <taxon>Pseudomonadota</taxon>
        <taxon>Betaproteobacteria</taxon>
        <taxon>Burkholderiales</taxon>
        <taxon>Alcaligenaceae</taxon>
        <taxon>Taylorella</taxon>
    </lineage>
</organism>
<evidence type="ECO:0000313" key="15">
    <source>
        <dbReference type="Proteomes" id="UP000007472"/>
    </source>
</evidence>
<dbReference type="GO" id="GO:0004798">
    <property type="term" value="F:dTMP kinase activity"/>
    <property type="evidence" value="ECO:0007669"/>
    <property type="project" value="UniProtKB-UniRule"/>
</dbReference>
<dbReference type="GO" id="GO:0006233">
    <property type="term" value="P:dTDP biosynthetic process"/>
    <property type="evidence" value="ECO:0007669"/>
    <property type="project" value="InterPro"/>
</dbReference>
<dbReference type="CDD" id="cd01672">
    <property type="entry name" value="TMPK"/>
    <property type="match status" value="1"/>
</dbReference>
<evidence type="ECO:0000259" key="13">
    <source>
        <dbReference type="Pfam" id="PF02223"/>
    </source>
</evidence>
<dbReference type="InterPro" id="IPR027417">
    <property type="entry name" value="P-loop_NTPase"/>
</dbReference>
<dbReference type="GO" id="GO:0005829">
    <property type="term" value="C:cytosol"/>
    <property type="evidence" value="ECO:0007669"/>
    <property type="project" value="TreeGrafter"/>
</dbReference>
<evidence type="ECO:0000256" key="2">
    <source>
        <dbReference type="ARBA" id="ARBA00012980"/>
    </source>
</evidence>
<comment type="catalytic activity">
    <reaction evidence="10 12">
        <text>dTMP + ATP = dTDP + ADP</text>
        <dbReference type="Rhea" id="RHEA:13517"/>
        <dbReference type="ChEBI" id="CHEBI:30616"/>
        <dbReference type="ChEBI" id="CHEBI:58369"/>
        <dbReference type="ChEBI" id="CHEBI:63528"/>
        <dbReference type="ChEBI" id="CHEBI:456216"/>
        <dbReference type="EC" id="2.7.4.9"/>
    </reaction>
</comment>
<evidence type="ECO:0000256" key="9">
    <source>
        <dbReference type="ARBA" id="ARBA00029962"/>
    </source>
</evidence>
<evidence type="ECO:0000256" key="5">
    <source>
        <dbReference type="ARBA" id="ARBA00022727"/>
    </source>
</evidence>
<evidence type="ECO:0000256" key="6">
    <source>
        <dbReference type="ARBA" id="ARBA00022741"/>
    </source>
</evidence>
<dbReference type="AlphaFoldDB" id="A0A654KIW0"/>
<comment type="function">
    <text evidence="11 12">Phosphorylation of dTMP to form dTDP in both de novo and salvage pathways of dTTP synthesis.</text>
</comment>
<proteinExistence type="inferred from homology"/>
<dbReference type="InterPro" id="IPR018094">
    <property type="entry name" value="Thymidylate_kinase"/>
</dbReference>
<evidence type="ECO:0000256" key="12">
    <source>
        <dbReference type="HAMAP-Rule" id="MF_00165"/>
    </source>
</evidence>
<dbReference type="FunFam" id="3.40.50.300:FF:000225">
    <property type="entry name" value="Thymidylate kinase"/>
    <property type="match status" value="1"/>
</dbReference>
<name>A0A654KIW0_TAYEM</name>
<dbReference type="PROSITE" id="PS01331">
    <property type="entry name" value="THYMIDYLATE_KINASE"/>
    <property type="match status" value="1"/>
</dbReference>
<protein>
    <recommendedName>
        <fullName evidence="3 12">Thymidylate kinase</fullName>
        <ecNumber evidence="2 12">2.7.4.9</ecNumber>
    </recommendedName>
    <alternativeName>
        <fullName evidence="9 12">dTMP kinase</fullName>
    </alternativeName>
</protein>
<dbReference type="GO" id="GO:0006235">
    <property type="term" value="P:dTTP biosynthetic process"/>
    <property type="evidence" value="ECO:0007669"/>
    <property type="project" value="UniProtKB-UniRule"/>
</dbReference>
<evidence type="ECO:0000256" key="7">
    <source>
        <dbReference type="ARBA" id="ARBA00022777"/>
    </source>
</evidence>